<sequence length="480" mass="53088">MSKNPVYDVVVVGNGVLGLSLALKLVRRKLRVALVGESHRPWAASTAAGAMLGSFGEVTSTLLKSKYGRLKHDLAVRATGLWNDWLNELEDNLSVSDIRAADGTFVIHNTIGYSKIDDDNFEAIRESLKEYGEPFEDMNPSDIHWLDPESGSRPIKAVYIPNEHAVNTARLLRKLEESFISLGGTLISEAGVRIERNNGRVEALVLHSGERLISDHIVIAAGVKSQTLLDTVPDVAARIPRLVSGYGVSALVSTMDGTTPNSVIRTPNRAFACGLHILPRSRGEVYVGATNIISPRAVDSPMLEDVVFLLECAYRQVRRDLSKGRVSRLQVGNRPVSLDGFPLIGETDLSGLWMMTGTFRDGLTLSPYLSREMAKLICGEPADWDLELFKPVRQPIQPFSREEVISETVAHTLATGYESGWRIPVGWHNQIEYNLRTEYEKFANDLDPVYTPPSNLLDASSKDLIVLKMLSKYYMAAKQN</sequence>
<evidence type="ECO:0000259" key="2">
    <source>
        <dbReference type="Pfam" id="PF01266"/>
    </source>
</evidence>
<reference evidence="3 4" key="1">
    <citation type="submission" date="2020-08" db="EMBL/GenBank/DDBJ databases">
        <title>Cohnella phylogeny.</title>
        <authorList>
            <person name="Dunlap C."/>
        </authorList>
    </citation>
    <scope>NUCLEOTIDE SEQUENCE [LARGE SCALE GENOMIC DNA]</scope>
    <source>
        <strain evidence="3 4">DSM 25239</strain>
    </source>
</reference>
<gene>
    <name evidence="3" type="ORF">H7B90_20130</name>
</gene>
<name>A0A841U3J2_9BACL</name>
<evidence type="ECO:0000313" key="3">
    <source>
        <dbReference type="EMBL" id="MBB6693708.1"/>
    </source>
</evidence>
<dbReference type="RefSeq" id="WP_185137693.1">
    <property type="nucleotide sequence ID" value="NZ_JACJVR010000078.1"/>
</dbReference>
<feature type="domain" description="FAD dependent oxidoreductase" evidence="2">
    <location>
        <begin position="8"/>
        <end position="376"/>
    </location>
</feature>
<dbReference type="Gene3D" id="3.50.50.60">
    <property type="entry name" value="FAD/NAD(P)-binding domain"/>
    <property type="match status" value="1"/>
</dbReference>
<protein>
    <submittedName>
        <fullName evidence="3">FAD-dependent oxidoreductase</fullName>
    </submittedName>
</protein>
<dbReference type="PANTHER" id="PTHR13847">
    <property type="entry name" value="SARCOSINE DEHYDROGENASE-RELATED"/>
    <property type="match status" value="1"/>
</dbReference>
<keyword evidence="1" id="KW-0560">Oxidoreductase</keyword>
<dbReference type="Gene3D" id="3.30.9.10">
    <property type="entry name" value="D-Amino Acid Oxidase, subunit A, domain 2"/>
    <property type="match status" value="1"/>
</dbReference>
<dbReference type="GO" id="GO:0005737">
    <property type="term" value="C:cytoplasm"/>
    <property type="evidence" value="ECO:0007669"/>
    <property type="project" value="TreeGrafter"/>
</dbReference>
<accession>A0A841U3J2</accession>
<dbReference type="EMBL" id="JACJVR010000078">
    <property type="protein sequence ID" value="MBB6693708.1"/>
    <property type="molecule type" value="Genomic_DNA"/>
</dbReference>
<proteinExistence type="predicted"/>
<dbReference type="GO" id="GO:0016491">
    <property type="term" value="F:oxidoreductase activity"/>
    <property type="evidence" value="ECO:0007669"/>
    <property type="project" value="UniProtKB-KW"/>
</dbReference>
<dbReference type="Pfam" id="PF01266">
    <property type="entry name" value="DAO"/>
    <property type="match status" value="1"/>
</dbReference>
<dbReference type="Proteomes" id="UP000553776">
    <property type="component" value="Unassembled WGS sequence"/>
</dbReference>
<dbReference type="AlphaFoldDB" id="A0A841U3J2"/>
<keyword evidence="4" id="KW-1185">Reference proteome</keyword>
<evidence type="ECO:0000313" key="4">
    <source>
        <dbReference type="Proteomes" id="UP000553776"/>
    </source>
</evidence>
<evidence type="ECO:0000256" key="1">
    <source>
        <dbReference type="ARBA" id="ARBA00023002"/>
    </source>
</evidence>
<dbReference type="SUPFAM" id="SSF51905">
    <property type="entry name" value="FAD/NAD(P)-binding domain"/>
    <property type="match status" value="1"/>
</dbReference>
<comment type="caution">
    <text evidence="3">The sequence shown here is derived from an EMBL/GenBank/DDBJ whole genome shotgun (WGS) entry which is preliminary data.</text>
</comment>
<dbReference type="InterPro" id="IPR036188">
    <property type="entry name" value="FAD/NAD-bd_sf"/>
</dbReference>
<organism evidence="3 4">
    <name type="scientific">Cohnella xylanilytica</name>
    <dbReference type="NCBI Taxonomy" id="557555"/>
    <lineage>
        <taxon>Bacteria</taxon>
        <taxon>Bacillati</taxon>
        <taxon>Bacillota</taxon>
        <taxon>Bacilli</taxon>
        <taxon>Bacillales</taxon>
        <taxon>Paenibacillaceae</taxon>
        <taxon>Cohnella</taxon>
    </lineage>
</organism>
<dbReference type="PANTHER" id="PTHR13847:SF289">
    <property type="entry name" value="GLYCINE OXIDASE"/>
    <property type="match status" value="1"/>
</dbReference>
<dbReference type="InterPro" id="IPR006076">
    <property type="entry name" value="FAD-dep_OxRdtase"/>
</dbReference>